<gene>
    <name evidence="2" type="ORF">CSUB01_10452</name>
</gene>
<evidence type="ECO:0000313" key="2">
    <source>
        <dbReference type="EMBL" id="KDN66928.1"/>
    </source>
</evidence>
<dbReference type="eggNOG" id="ENOG502R8BG">
    <property type="taxonomic scope" value="Eukaryota"/>
</dbReference>
<dbReference type="EMBL" id="JMSE01000877">
    <property type="protein sequence ID" value="KDN66928.1"/>
    <property type="molecule type" value="Genomic_DNA"/>
</dbReference>
<dbReference type="HOGENOM" id="CLU_174949_0_0_1"/>
<dbReference type="OMA" id="KQNGGCK"/>
<sequence>MVSIKSLLIATFVTAIIATPIENSNTLDDDLQVVDRVPVIESRGNGANYAPNGAASCDYNEKQRLDQEINNRYSLKNQLDGEINRRQGIKAQLDDQIRQRQGQLGGCH</sequence>
<protein>
    <recommendedName>
        <fullName evidence="4">Secreted protein</fullName>
    </recommendedName>
</protein>
<dbReference type="AlphaFoldDB" id="A0A066XCL3"/>
<reference evidence="3" key="1">
    <citation type="journal article" date="2014" name="Genome Announc.">
        <title>Draft genome sequence of Colletotrichum sublineola, a destructive pathogen of cultivated sorghum.</title>
        <authorList>
            <person name="Baroncelli R."/>
            <person name="Sanz-Martin J.M."/>
            <person name="Rech G.E."/>
            <person name="Sukno S.A."/>
            <person name="Thon M.R."/>
        </authorList>
    </citation>
    <scope>NUCLEOTIDE SEQUENCE [LARGE SCALE GENOMIC DNA]</scope>
    <source>
        <strain evidence="3">TX430BB</strain>
    </source>
</reference>
<name>A0A066XCL3_COLSU</name>
<evidence type="ECO:0008006" key="4">
    <source>
        <dbReference type="Google" id="ProtNLM"/>
    </source>
</evidence>
<keyword evidence="1" id="KW-0732">Signal</keyword>
<feature type="signal peptide" evidence="1">
    <location>
        <begin position="1"/>
        <end position="18"/>
    </location>
</feature>
<feature type="chain" id="PRO_5001630139" description="Secreted protein" evidence="1">
    <location>
        <begin position="19"/>
        <end position="108"/>
    </location>
</feature>
<evidence type="ECO:0000313" key="3">
    <source>
        <dbReference type="Proteomes" id="UP000027238"/>
    </source>
</evidence>
<evidence type="ECO:0000256" key="1">
    <source>
        <dbReference type="SAM" id="SignalP"/>
    </source>
</evidence>
<organism evidence="2 3">
    <name type="scientific">Colletotrichum sublineola</name>
    <name type="common">Sorghum anthracnose fungus</name>
    <dbReference type="NCBI Taxonomy" id="1173701"/>
    <lineage>
        <taxon>Eukaryota</taxon>
        <taxon>Fungi</taxon>
        <taxon>Dikarya</taxon>
        <taxon>Ascomycota</taxon>
        <taxon>Pezizomycotina</taxon>
        <taxon>Sordariomycetes</taxon>
        <taxon>Hypocreomycetidae</taxon>
        <taxon>Glomerellales</taxon>
        <taxon>Glomerellaceae</taxon>
        <taxon>Colletotrichum</taxon>
        <taxon>Colletotrichum graminicola species complex</taxon>
    </lineage>
</organism>
<keyword evidence="3" id="KW-1185">Reference proteome</keyword>
<proteinExistence type="predicted"/>
<accession>A0A066XCL3</accession>
<dbReference type="Proteomes" id="UP000027238">
    <property type="component" value="Unassembled WGS sequence"/>
</dbReference>
<comment type="caution">
    <text evidence="2">The sequence shown here is derived from an EMBL/GenBank/DDBJ whole genome shotgun (WGS) entry which is preliminary data.</text>
</comment>
<dbReference type="OrthoDB" id="4849698at2759"/>